<feature type="region of interest" description="Disordered" evidence="1">
    <location>
        <begin position="584"/>
        <end position="606"/>
    </location>
</feature>
<gene>
    <name evidence="3" type="ORF">L8V00_09605</name>
</gene>
<name>A0A9X3RH51_9CORY</name>
<evidence type="ECO:0000256" key="1">
    <source>
        <dbReference type="SAM" id="MobiDB-lite"/>
    </source>
</evidence>
<dbReference type="AlphaFoldDB" id="A0A9X3RH51"/>
<comment type="caution">
    <text evidence="3">The sequence shown here is derived from an EMBL/GenBank/DDBJ whole genome shotgun (WGS) entry which is preliminary data.</text>
</comment>
<evidence type="ECO:0000256" key="2">
    <source>
        <dbReference type="SAM" id="Phobius"/>
    </source>
</evidence>
<sequence>MKPQPPKTTAKRDRRIALGWSFLVSVVTLWPFWLGLRPDSSKAFLLRDMFVPDSLPENSNNLGINDGAPRALPQDAVLTLFSPTVPATLLASVLVLVSCLMGCYFAAAMVRDMAGGRLSAQLVAALFVVWNPFVIERFLQGQWTVATAGMLLPAVAFLAAARSHGLLYVAICLCGFVPTGLILALITALVFAPSHGERLRSLVASIIAALPWLLPAIWVSNPSQTRSDALSAALFSARGETFLGPLASTMGLSGIWNAEATPPSRTLFSVLVSAALCVVLMLGFKELWRVYRGVAVLTVLALVTPPLLATGWGVDLMGLAISHVPGAGMFRDTTKFVCLAIPGFVLLIAVAVERMDPRRRAGDVRETPAKADSSSRSRWAPRAAAAGLAVACVLTVPAYPADMAPLKRVQISETWSQMFTIISGAPNGKIVLLPPGNYRTRGDRPHVDPGLKLLPGSPMDPGFLIVDGQVVDGNPASMGILSDLMNGKNTLKRNGVSWVLVDWYSITDGAAMTKALQVLNSKGIRRVLSSDNYDLYRVQSPTLPRSPVQDRAPLFVGMTFYWMLMMWGMCVWLWRVTRQLQMNGRNRPLPDKADKAGKADGANSAD</sequence>
<protein>
    <recommendedName>
        <fullName evidence="5">Transmembrane protein</fullName>
    </recommendedName>
</protein>
<dbReference type="RefSeq" id="WP_269944894.1">
    <property type="nucleotide sequence ID" value="NZ_JAKMUT010000010.1"/>
</dbReference>
<keyword evidence="2" id="KW-1133">Transmembrane helix</keyword>
<feature type="transmembrane region" description="Helical" evidence="2">
    <location>
        <begin position="554"/>
        <end position="574"/>
    </location>
</feature>
<reference evidence="3" key="1">
    <citation type="submission" date="2022-02" db="EMBL/GenBank/DDBJ databases">
        <title>Corynebacterium sp. from urogenital microbiome.</title>
        <authorList>
            <person name="Cappelli E.A."/>
            <person name="Ribeiro T.G."/>
            <person name="Peixe L."/>
        </authorList>
    </citation>
    <scope>NUCLEOTIDE SEQUENCE</scope>
    <source>
        <strain evidence="3">C8Ua_174</strain>
    </source>
</reference>
<feature type="transmembrane region" description="Helical" evidence="2">
    <location>
        <begin position="264"/>
        <end position="282"/>
    </location>
</feature>
<keyword evidence="4" id="KW-1185">Reference proteome</keyword>
<feature type="transmembrane region" description="Helical" evidence="2">
    <location>
        <begin position="166"/>
        <end position="190"/>
    </location>
</feature>
<keyword evidence="2" id="KW-0812">Transmembrane</keyword>
<feature type="transmembrane region" description="Helical" evidence="2">
    <location>
        <begin position="294"/>
        <end position="314"/>
    </location>
</feature>
<organism evidence="3 4">
    <name type="scientific">Corynebacterium evansiae</name>
    <dbReference type="NCBI Taxonomy" id="2913499"/>
    <lineage>
        <taxon>Bacteria</taxon>
        <taxon>Bacillati</taxon>
        <taxon>Actinomycetota</taxon>
        <taxon>Actinomycetes</taxon>
        <taxon>Mycobacteriales</taxon>
        <taxon>Corynebacteriaceae</taxon>
        <taxon>Corynebacterium</taxon>
    </lineage>
</organism>
<evidence type="ECO:0008006" key="5">
    <source>
        <dbReference type="Google" id="ProtNLM"/>
    </source>
</evidence>
<proteinExistence type="predicted"/>
<feature type="transmembrane region" description="Helical" evidence="2">
    <location>
        <begin position="118"/>
        <end position="135"/>
    </location>
</feature>
<dbReference type="EMBL" id="JAKMUT010000010">
    <property type="protein sequence ID" value="MCZ9290452.1"/>
    <property type="molecule type" value="Genomic_DNA"/>
</dbReference>
<feature type="transmembrane region" description="Helical" evidence="2">
    <location>
        <begin position="16"/>
        <end position="36"/>
    </location>
</feature>
<accession>A0A9X3RH51</accession>
<feature type="transmembrane region" description="Helical" evidence="2">
    <location>
        <begin position="141"/>
        <end position="159"/>
    </location>
</feature>
<feature type="transmembrane region" description="Helical" evidence="2">
    <location>
        <begin position="202"/>
        <end position="220"/>
    </location>
</feature>
<evidence type="ECO:0000313" key="3">
    <source>
        <dbReference type="EMBL" id="MCZ9290452.1"/>
    </source>
</evidence>
<keyword evidence="2" id="KW-0472">Membrane</keyword>
<feature type="compositionally biased region" description="Basic and acidic residues" evidence="1">
    <location>
        <begin position="588"/>
        <end position="598"/>
    </location>
</feature>
<evidence type="ECO:0000313" key="4">
    <source>
        <dbReference type="Proteomes" id="UP001146469"/>
    </source>
</evidence>
<feature type="transmembrane region" description="Helical" evidence="2">
    <location>
        <begin position="241"/>
        <end position="258"/>
    </location>
</feature>
<dbReference type="Proteomes" id="UP001146469">
    <property type="component" value="Unassembled WGS sequence"/>
</dbReference>
<feature type="transmembrane region" description="Helical" evidence="2">
    <location>
        <begin position="379"/>
        <end position="399"/>
    </location>
</feature>
<feature type="transmembrane region" description="Helical" evidence="2">
    <location>
        <begin position="87"/>
        <end position="106"/>
    </location>
</feature>
<feature type="transmembrane region" description="Helical" evidence="2">
    <location>
        <begin position="334"/>
        <end position="352"/>
    </location>
</feature>